<keyword evidence="7" id="KW-0812">Transmembrane</keyword>
<accession>A0ABQ8R1W3</accession>
<dbReference type="InterPro" id="IPR051104">
    <property type="entry name" value="FAD_monoxygenase"/>
</dbReference>
<sequence length="445" mass="49129">MDRNPTANGHREQAPFTIAVIGAGLVGLPMALGLMHRNIPVTIYEQTCELKDIGAGIGISAIGKACLNFLDPRLAETLETVASKNSTGYQCIDGFSQEDVRLRPKDKQFDTVYDTPGGGVYLCHRAQLLAAMVNLVSSDRLRLGKCVDNIERSEDNKRMVIKFCDGTSAEADGVIGCDGIKSRVRQIVAGINNPASYPHYAHESAYRCLVDMDKALPVLGHLAKSQTLLAGHGAHIMAYPVADCRYLNVAAFVRDSGDWPHDHSHTVAARKDDIVDSFSQFGPYVRDLVKLLPDELKRWGMFDTLDHPLSSFTNGRITVAGDAAHGTTPHLGYGAGMGIEDVTVLTAALEQAAMVVEKGDFGISMEDVLAHAFETYDSVHRERAQWLVRISRRQGELVKWEVPGIEGDWDRIHEDMDERIPPLLLFDWEGMIRQTTDEFARRIQS</sequence>
<keyword evidence="7" id="KW-1133">Transmembrane helix</keyword>
<dbReference type="SUPFAM" id="SSF54373">
    <property type="entry name" value="FAD-linked reductases, C-terminal domain"/>
    <property type="match status" value="1"/>
</dbReference>
<protein>
    <recommendedName>
        <fullName evidence="8">FAD-binding domain-containing protein</fullName>
    </recommendedName>
</protein>
<gene>
    <name evidence="9" type="ORF">NW768_010257</name>
</gene>
<evidence type="ECO:0000256" key="3">
    <source>
        <dbReference type="ARBA" id="ARBA00022630"/>
    </source>
</evidence>
<keyword evidence="5" id="KW-0560">Oxidoreductase</keyword>
<feature type="domain" description="FAD-binding" evidence="8">
    <location>
        <begin position="18"/>
        <end position="350"/>
    </location>
</feature>
<keyword evidence="7" id="KW-0472">Membrane</keyword>
<evidence type="ECO:0000256" key="6">
    <source>
        <dbReference type="ARBA" id="ARBA00023033"/>
    </source>
</evidence>
<dbReference type="PANTHER" id="PTHR46720:SF3">
    <property type="entry name" value="FAD-BINDING DOMAIN-CONTAINING PROTEIN-RELATED"/>
    <property type="match status" value="1"/>
</dbReference>
<evidence type="ECO:0000259" key="8">
    <source>
        <dbReference type="Pfam" id="PF01494"/>
    </source>
</evidence>
<proteinExistence type="inferred from homology"/>
<comment type="similarity">
    <text evidence="2">Belongs to the paxM FAD-dependent monooxygenase family.</text>
</comment>
<dbReference type="Proteomes" id="UP001152024">
    <property type="component" value="Unassembled WGS sequence"/>
</dbReference>
<keyword evidence="10" id="KW-1185">Reference proteome</keyword>
<dbReference type="Gene3D" id="3.50.50.60">
    <property type="entry name" value="FAD/NAD(P)-binding domain"/>
    <property type="match status" value="1"/>
</dbReference>
<feature type="transmembrane region" description="Helical" evidence="7">
    <location>
        <begin position="14"/>
        <end position="34"/>
    </location>
</feature>
<comment type="caution">
    <text evidence="9">The sequence shown here is derived from an EMBL/GenBank/DDBJ whole genome shotgun (WGS) entry which is preliminary data.</text>
</comment>
<dbReference type="Pfam" id="PF01494">
    <property type="entry name" value="FAD_binding_3"/>
    <property type="match status" value="1"/>
</dbReference>
<dbReference type="InterPro" id="IPR036188">
    <property type="entry name" value="FAD/NAD-bd_sf"/>
</dbReference>
<keyword evidence="4" id="KW-0274">FAD</keyword>
<organism evidence="9 10">
    <name type="scientific">Fusarium equiseti</name>
    <name type="common">Fusarium scirpi</name>
    <dbReference type="NCBI Taxonomy" id="61235"/>
    <lineage>
        <taxon>Eukaryota</taxon>
        <taxon>Fungi</taxon>
        <taxon>Dikarya</taxon>
        <taxon>Ascomycota</taxon>
        <taxon>Pezizomycotina</taxon>
        <taxon>Sordariomycetes</taxon>
        <taxon>Hypocreomycetidae</taxon>
        <taxon>Hypocreales</taxon>
        <taxon>Nectriaceae</taxon>
        <taxon>Fusarium</taxon>
        <taxon>Fusarium incarnatum-equiseti species complex</taxon>
    </lineage>
</organism>
<keyword evidence="3" id="KW-0285">Flavoprotein</keyword>
<reference evidence="9" key="1">
    <citation type="submission" date="2022-09" db="EMBL/GenBank/DDBJ databases">
        <title>Fusarium specimens isolated from Avocado Roots.</title>
        <authorList>
            <person name="Stajich J."/>
            <person name="Roper C."/>
            <person name="Heimlech-Rivalta G."/>
        </authorList>
    </citation>
    <scope>NUCLEOTIDE SEQUENCE</scope>
    <source>
        <strain evidence="9">CF00095</strain>
    </source>
</reference>
<evidence type="ECO:0000313" key="10">
    <source>
        <dbReference type="Proteomes" id="UP001152024"/>
    </source>
</evidence>
<dbReference type="SUPFAM" id="SSF51905">
    <property type="entry name" value="FAD/NAD(P)-binding domain"/>
    <property type="match status" value="1"/>
</dbReference>
<dbReference type="PRINTS" id="PR00420">
    <property type="entry name" value="RNGMNOXGNASE"/>
</dbReference>
<evidence type="ECO:0000256" key="5">
    <source>
        <dbReference type="ARBA" id="ARBA00023002"/>
    </source>
</evidence>
<keyword evidence="6" id="KW-0503">Monooxygenase</keyword>
<evidence type="ECO:0000313" key="9">
    <source>
        <dbReference type="EMBL" id="KAJ4122812.1"/>
    </source>
</evidence>
<dbReference type="EMBL" id="JAOQBH010000019">
    <property type="protein sequence ID" value="KAJ4122812.1"/>
    <property type="molecule type" value="Genomic_DNA"/>
</dbReference>
<evidence type="ECO:0000256" key="1">
    <source>
        <dbReference type="ARBA" id="ARBA00001974"/>
    </source>
</evidence>
<dbReference type="PANTHER" id="PTHR46720">
    <property type="entry name" value="HYDROXYLASE, PUTATIVE (AFU_ORTHOLOGUE AFUA_3G01460)-RELATED"/>
    <property type="match status" value="1"/>
</dbReference>
<evidence type="ECO:0000256" key="2">
    <source>
        <dbReference type="ARBA" id="ARBA00007992"/>
    </source>
</evidence>
<evidence type="ECO:0000256" key="4">
    <source>
        <dbReference type="ARBA" id="ARBA00022827"/>
    </source>
</evidence>
<comment type="cofactor">
    <cofactor evidence="1">
        <name>FAD</name>
        <dbReference type="ChEBI" id="CHEBI:57692"/>
    </cofactor>
</comment>
<evidence type="ECO:0000256" key="7">
    <source>
        <dbReference type="SAM" id="Phobius"/>
    </source>
</evidence>
<name>A0ABQ8R1W3_FUSEQ</name>
<dbReference type="InterPro" id="IPR002938">
    <property type="entry name" value="FAD-bd"/>
</dbReference>